<evidence type="ECO:0000313" key="4">
    <source>
        <dbReference type="EMBL" id="MFD2892109.1"/>
    </source>
</evidence>
<dbReference type="PANTHER" id="PTHR38465">
    <property type="entry name" value="HTH-TYPE TRANSCRIPTIONAL REGULATOR MJ1563-RELATED"/>
    <property type="match status" value="1"/>
</dbReference>
<comment type="caution">
    <text evidence="4">The sequence shown here is derived from an EMBL/GenBank/DDBJ whole genome shotgun (WGS) entry which is preliminary data.</text>
</comment>
<dbReference type="InterPro" id="IPR036390">
    <property type="entry name" value="WH_DNA-bd_sf"/>
</dbReference>
<dbReference type="EMBL" id="JBHUPC010000013">
    <property type="protein sequence ID" value="MFD2892109.1"/>
    <property type="molecule type" value="Genomic_DNA"/>
</dbReference>
<keyword evidence="5" id="KW-1185">Reference proteome</keyword>
<evidence type="ECO:0000256" key="2">
    <source>
        <dbReference type="ARBA" id="ARBA00023125"/>
    </source>
</evidence>
<reference evidence="5" key="1">
    <citation type="journal article" date="2019" name="Int. J. Syst. Evol. Microbiol.">
        <title>The Global Catalogue of Microorganisms (GCM) 10K type strain sequencing project: providing services to taxonomists for standard genome sequencing and annotation.</title>
        <authorList>
            <consortium name="The Broad Institute Genomics Platform"/>
            <consortium name="The Broad Institute Genome Sequencing Center for Infectious Disease"/>
            <person name="Wu L."/>
            <person name="Ma J."/>
        </authorList>
    </citation>
    <scope>NUCLEOTIDE SEQUENCE [LARGE SCALE GENOMIC DNA]</scope>
    <source>
        <strain evidence="5">KCTC 22671</strain>
    </source>
</reference>
<accession>A0ABW5YM83</accession>
<proteinExistence type="predicted"/>
<dbReference type="InterPro" id="IPR036388">
    <property type="entry name" value="WH-like_DNA-bd_sf"/>
</dbReference>
<name>A0ABW5YM83_9FLAO</name>
<evidence type="ECO:0000256" key="1">
    <source>
        <dbReference type="ARBA" id="ARBA00023015"/>
    </source>
</evidence>
<keyword evidence="1" id="KW-0805">Transcription regulation</keyword>
<organism evidence="4 5">
    <name type="scientific">Flavobacterium chuncheonense</name>
    <dbReference type="NCBI Taxonomy" id="2026653"/>
    <lineage>
        <taxon>Bacteria</taxon>
        <taxon>Pseudomonadati</taxon>
        <taxon>Bacteroidota</taxon>
        <taxon>Flavobacteriia</taxon>
        <taxon>Flavobacteriales</taxon>
        <taxon>Flavobacteriaceae</taxon>
        <taxon>Flavobacterium</taxon>
    </lineage>
</organism>
<evidence type="ECO:0000313" key="5">
    <source>
        <dbReference type="Proteomes" id="UP001597534"/>
    </source>
</evidence>
<sequence length="160" mass="18559">MINQEEKKELIEMFGVHFEKHYNMSPLSSRILGLLIVDGCKAGMTFEELVTKLEASKSSVSTNLNLLLKIGRIEYYTLPGDRKKYFKAAPLSQRFNNYLSLLEDEKLITDRLMAYRKNHISCTAEARNLKHSIAYKEHILKVEALLMDTIEKFKEIENNN</sequence>
<dbReference type="SUPFAM" id="SSF46785">
    <property type="entry name" value="Winged helix' DNA-binding domain"/>
    <property type="match status" value="1"/>
</dbReference>
<keyword evidence="2" id="KW-0238">DNA-binding</keyword>
<dbReference type="Gene3D" id="1.10.10.10">
    <property type="entry name" value="Winged helix-like DNA-binding domain superfamily/Winged helix DNA-binding domain"/>
    <property type="match status" value="1"/>
</dbReference>
<dbReference type="RefSeq" id="WP_379811738.1">
    <property type="nucleotide sequence ID" value="NZ_JBHUPC010000013.1"/>
</dbReference>
<dbReference type="InterPro" id="IPR052362">
    <property type="entry name" value="HTH-GbsR_regulator"/>
</dbReference>
<dbReference type="Proteomes" id="UP001597534">
    <property type="component" value="Unassembled WGS sequence"/>
</dbReference>
<keyword evidence="3" id="KW-0804">Transcription</keyword>
<dbReference type="PANTHER" id="PTHR38465:SF1">
    <property type="entry name" value="HTH-TYPE TRANSCRIPTIONAL REGULATOR MJ1563-RELATED"/>
    <property type="match status" value="1"/>
</dbReference>
<evidence type="ECO:0000256" key="3">
    <source>
        <dbReference type="ARBA" id="ARBA00023163"/>
    </source>
</evidence>
<protein>
    <submittedName>
        <fullName evidence="4">GbsR/MarR family transcriptional regulator</fullName>
    </submittedName>
</protein>
<gene>
    <name evidence="4" type="ORF">ACFS5J_08815</name>
</gene>